<protein>
    <recommendedName>
        <fullName evidence="5">Reverse transcriptase Ty1/copia-type domain-containing protein</fullName>
    </recommendedName>
</protein>
<sequence length="329" mass="36490">MVMGGSSGASTSGATKGYLYVQPQVLTIYEPCDWLIDTGVKVYVCADKSLFMSYQAIISGRTISIENSSITEVVGMGSVDLKFPLGLILSLKRVHHVSTVRRNIISGSKTKPQILSSVGCLAKVLVLEHKRKKLGPKTIDAVFLSYVETSYALRFLVIKLEIPGIEVNTIVEFCDVVLHRRCISYENQNTLSVSLDDSLFSMSIPEHVEKMTNVGINPSSSTSLTHEESGEPRRSKRARVVNDFGSDFITYNIEDDPITFKDIMASSEAKQWKEAAKSEMDSIISNETWKLVDLPPGYNTIGCKWIFKKKQKPDGSVDKFKARLVAKGF</sequence>
<dbReference type="PANTHER" id="PTHR47592">
    <property type="entry name" value="PBF68 PROTEIN"/>
    <property type="match status" value="1"/>
</dbReference>
<proteinExistence type="predicted"/>
<dbReference type="PANTHER" id="PTHR47592:SF27">
    <property type="entry name" value="OS08G0421700 PROTEIN"/>
    <property type="match status" value="1"/>
</dbReference>
<evidence type="ECO:0000259" key="2">
    <source>
        <dbReference type="Pfam" id="PF07727"/>
    </source>
</evidence>
<feature type="region of interest" description="Disordered" evidence="1">
    <location>
        <begin position="215"/>
        <end position="236"/>
    </location>
</feature>
<dbReference type="AlphaFoldDB" id="A0AAW2LA43"/>
<organism evidence="4">
    <name type="scientific">Sesamum radiatum</name>
    <name type="common">Black benniseed</name>
    <dbReference type="NCBI Taxonomy" id="300843"/>
    <lineage>
        <taxon>Eukaryota</taxon>
        <taxon>Viridiplantae</taxon>
        <taxon>Streptophyta</taxon>
        <taxon>Embryophyta</taxon>
        <taxon>Tracheophyta</taxon>
        <taxon>Spermatophyta</taxon>
        <taxon>Magnoliopsida</taxon>
        <taxon>eudicotyledons</taxon>
        <taxon>Gunneridae</taxon>
        <taxon>Pentapetalae</taxon>
        <taxon>asterids</taxon>
        <taxon>lamiids</taxon>
        <taxon>Lamiales</taxon>
        <taxon>Pedaliaceae</taxon>
        <taxon>Sesamum</taxon>
    </lineage>
</organism>
<reference evidence="4" key="2">
    <citation type="journal article" date="2024" name="Plant">
        <title>Genomic evolution and insights into agronomic trait innovations of Sesamum species.</title>
        <authorList>
            <person name="Miao H."/>
            <person name="Wang L."/>
            <person name="Qu L."/>
            <person name="Liu H."/>
            <person name="Sun Y."/>
            <person name="Le M."/>
            <person name="Wang Q."/>
            <person name="Wei S."/>
            <person name="Zheng Y."/>
            <person name="Lin W."/>
            <person name="Duan Y."/>
            <person name="Cao H."/>
            <person name="Xiong S."/>
            <person name="Wang X."/>
            <person name="Wei L."/>
            <person name="Li C."/>
            <person name="Ma Q."/>
            <person name="Ju M."/>
            <person name="Zhao R."/>
            <person name="Li G."/>
            <person name="Mu C."/>
            <person name="Tian Q."/>
            <person name="Mei H."/>
            <person name="Zhang T."/>
            <person name="Gao T."/>
            <person name="Zhang H."/>
        </authorList>
    </citation>
    <scope>NUCLEOTIDE SEQUENCE</scope>
    <source>
        <strain evidence="4">G02</strain>
    </source>
</reference>
<gene>
    <name evidence="4" type="ORF">Sradi_5408900</name>
</gene>
<dbReference type="InterPro" id="IPR013103">
    <property type="entry name" value="RVT_2"/>
</dbReference>
<evidence type="ECO:0000259" key="3">
    <source>
        <dbReference type="Pfam" id="PF22936"/>
    </source>
</evidence>
<accession>A0AAW2LA43</accession>
<dbReference type="Pfam" id="PF22936">
    <property type="entry name" value="Pol_BBD"/>
    <property type="match status" value="1"/>
</dbReference>
<name>A0AAW2LA43_SESRA</name>
<evidence type="ECO:0008006" key="5">
    <source>
        <dbReference type="Google" id="ProtNLM"/>
    </source>
</evidence>
<feature type="domain" description="Reverse transcriptase Ty1/copia-type" evidence="2">
    <location>
        <begin position="286"/>
        <end position="329"/>
    </location>
</feature>
<comment type="caution">
    <text evidence="4">The sequence shown here is derived from an EMBL/GenBank/DDBJ whole genome shotgun (WGS) entry which is preliminary data.</text>
</comment>
<dbReference type="InterPro" id="IPR054722">
    <property type="entry name" value="PolX-like_BBD"/>
</dbReference>
<evidence type="ECO:0000313" key="4">
    <source>
        <dbReference type="EMBL" id="KAL0315307.1"/>
    </source>
</evidence>
<dbReference type="Pfam" id="PF07727">
    <property type="entry name" value="RVT_2"/>
    <property type="match status" value="1"/>
</dbReference>
<feature type="compositionally biased region" description="Polar residues" evidence="1">
    <location>
        <begin position="215"/>
        <end position="224"/>
    </location>
</feature>
<reference evidence="4" key="1">
    <citation type="submission" date="2020-06" db="EMBL/GenBank/DDBJ databases">
        <authorList>
            <person name="Li T."/>
            <person name="Hu X."/>
            <person name="Zhang T."/>
            <person name="Song X."/>
            <person name="Zhang H."/>
            <person name="Dai N."/>
            <person name="Sheng W."/>
            <person name="Hou X."/>
            <person name="Wei L."/>
        </authorList>
    </citation>
    <scope>NUCLEOTIDE SEQUENCE</scope>
    <source>
        <strain evidence="4">G02</strain>
        <tissue evidence="4">Leaf</tissue>
    </source>
</reference>
<feature type="domain" description="Retrovirus-related Pol polyprotein from transposon TNT 1-94-like beta-barrel" evidence="3">
    <location>
        <begin position="34"/>
        <end position="110"/>
    </location>
</feature>
<dbReference type="EMBL" id="JACGWJ010000025">
    <property type="protein sequence ID" value="KAL0315307.1"/>
    <property type="molecule type" value="Genomic_DNA"/>
</dbReference>
<evidence type="ECO:0000256" key="1">
    <source>
        <dbReference type="SAM" id="MobiDB-lite"/>
    </source>
</evidence>